<dbReference type="EMBL" id="JASMQC010000008">
    <property type="protein sequence ID" value="KAK1943038.1"/>
    <property type="molecule type" value="Genomic_DNA"/>
</dbReference>
<evidence type="ECO:0000313" key="1">
    <source>
        <dbReference type="EMBL" id="KAK1943038.1"/>
    </source>
</evidence>
<protein>
    <submittedName>
        <fullName evidence="1">Uncharacterized protein</fullName>
    </submittedName>
</protein>
<reference evidence="1" key="1">
    <citation type="submission" date="2023-08" db="EMBL/GenBank/DDBJ databases">
        <title>Reference Genome Resource for the Citrus Pathogen Phytophthora citrophthora.</title>
        <authorList>
            <person name="Moller H."/>
            <person name="Coetzee B."/>
            <person name="Rose L.J."/>
            <person name="Van Niekerk J.M."/>
        </authorList>
    </citation>
    <scope>NUCLEOTIDE SEQUENCE</scope>
    <source>
        <strain evidence="1">STE-U-9442</strain>
    </source>
</reference>
<dbReference type="Proteomes" id="UP001259832">
    <property type="component" value="Unassembled WGS sequence"/>
</dbReference>
<keyword evidence="2" id="KW-1185">Reference proteome</keyword>
<comment type="caution">
    <text evidence="1">The sequence shown here is derived from an EMBL/GenBank/DDBJ whole genome shotgun (WGS) entry which is preliminary data.</text>
</comment>
<accession>A0AAD9GRR5</accession>
<proteinExistence type="predicted"/>
<dbReference type="AlphaFoldDB" id="A0AAD9GRR5"/>
<sequence>MVIEHENNAKLVEVWAALTTEAWTKEVQQEWRKKQRRATLARFRVSKKKKFSDMCNEKEHLELQVKRRLAALNAIACSELDDTSPLEKICNQVCLLALESDTLRNENREMYDKLQVLKRTWSLMQEAFMDVNGVQNSTPSNLYEASEKSQWVSHPRPNESGWRVFFPNCEPSFYFHPFTREEFETLYQTSMAELLVRCEHVQPVGKLFGWTVHHALSVDGIKDNSPVACARFTLRTGCSLQTLDELVLQSDLKWLPLVVIPPSWNTKHLDTVSSQVLQEFETDAYIMVNNIPGDTHLRYVHLIRRMPRRTLDGRRSIAYTMAIVDNSENTRSREAEDQRDVTWAKGGCNMLTITEVDGNTVDVKFEFSAACQDELHVDQHYVYWAQFVCRWSERVIPPKLLD</sequence>
<gene>
    <name evidence="1" type="ORF">P3T76_005675</name>
</gene>
<organism evidence="1 2">
    <name type="scientific">Phytophthora citrophthora</name>
    <dbReference type="NCBI Taxonomy" id="4793"/>
    <lineage>
        <taxon>Eukaryota</taxon>
        <taxon>Sar</taxon>
        <taxon>Stramenopiles</taxon>
        <taxon>Oomycota</taxon>
        <taxon>Peronosporomycetes</taxon>
        <taxon>Peronosporales</taxon>
        <taxon>Peronosporaceae</taxon>
        <taxon>Phytophthora</taxon>
    </lineage>
</organism>
<name>A0AAD9GRR5_9STRA</name>
<evidence type="ECO:0000313" key="2">
    <source>
        <dbReference type="Proteomes" id="UP001259832"/>
    </source>
</evidence>